<accession>A0A8X7VUI5</accession>
<evidence type="ECO:0000259" key="2">
    <source>
        <dbReference type="Pfam" id="PF03107"/>
    </source>
</evidence>
<dbReference type="Proteomes" id="UP000886595">
    <property type="component" value="Unassembled WGS sequence"/>
</dbReference>
<gene>
    <name evidence="3" type="ORF">Bca52824_020978</name>
</gene>
<organism evidence="3 4">
    <name type="scientific">Brassica carinata</name>
    <name type="common">Ethiopian mustard</name>
    <name type="synonym">Abyssinian cabbage</name>
    <dbReference type="NCBI Taxonomy" id="52824"/>
    <lineage>
        <taxon>Eukaryota</taxon>
        <taxon>Viridiplantae</taxon>
        <taxon>Streptophyta</taxon>
        <taxon>Embryophyta</taxon>
        <taxon>Tracheophyta</taxon>
        <taxon>Spermatophyta</taxon>
        <taxon>Magnoliopsida</taxon>
        <taxon>eudicotyledons</taxon>
        <taxon>Gunneridae</taxon>
        <taxon>Pentapetalae</taxon>
        <taxon>rosids</taxon>
        <taxon>malvids</taxon>
        <taxon>Brassicales</taxon>
        <taxon>Brassicaceae</taxon>
        <taxon>Brassiceae</taxon>
        <taxon>Brassica</taxon>
    </lineage>
</organism>
<feature type="domain" description="DC1" evidence="2">
    <location>
        <begin position="409"/>
        <end position="458"/>
    </location>
</feature>
<protein>
    <recommendedName>
        <fullName evidence="2">DC1 domain-containing protein</fullName>
    </recommendedName>
</protein>
<dbReference type="Pfam" id="PF03107">
    <property type="entry name" value="C1_2"/>
    <property type="match status" value="2"/>
</dbReference>
<sequence length="462" mass="53460">MYDRERPRCLLSHPAHPHHNLSLRVSYAIPLGCFTCGQKYTMFAEEYHCTTCRVEFHDGCHQRPRMLTHPYHLQHPLTLFYRGPETGTSSNVVHHTVLSKSDIVFDKCTWCGKDFQGDWFYRYLICSFCLDLPCATTLPPLTIANPKGHHYSLLFLPRPLLVPCDACGLVEALEPSYACFQCNYMVHQKCIDLPRVIKITRHPHHVDVKYGQYSCIECPYVAHSKCATHKNVWDGMELEWETEESDENEEDIAPFKKLGDGTIDHFCHEHPLKFKKHYGVGDTEKQCEACVFPIVSPQFYHCKEYPYPGGSFSCAACFRASTGFRYICSKEACNCVSLDVRCVSVQECFIHKSHDPHHLFVSTFYNNKVETLCRGCKRRCVTSHLQCRECEFALCYKCGTIPDEIHYRFDKHPLTLSYGGESAEEEMYWCEVCEKQLEQREWYYTCNECCITVHLECVSGGQ</sequence>
<dbReference type="InterPro" id="IPR046349">
    <property type="entry name" value="C1-like_sf"/>
</dbReference>
<dbReference type="EMBL" id="JAAMPC010000004">
    <property type="protein sequence ID" value="KAG2317856.1"/>
    <property type="molecule type" value="Genomic_DNA"/>
</dbReference>
<keyword evidence="4" id="KW-1185">Reference proteome</keyword>
<feature type="domain" description="DC1" evidence="2">
    <location>
        <begin position="148"/>
        <end position="191"/>
    </location>
</feature>
<keyword evidence="1" id="KW-0677">Repeat</keyword>
<evidence type="ECO:0000313" key="3">
    <source>
        <dbReference type="EMBL" id="KAG2317856.1"/>
    </source>
</evidence>
<comment type="caution">
    <text evidence="3">The sequence shown here is derived from an EMBL/GenBank/DDBJ whole genome shotgun (WGS) entry which is preliminary data.</text>
</comment>
<dbReference type="InterPro" id="IPR004146">
    <property type="entry name" value="DC1"/>
</dbReference>
<evidence type="ECO:0000313" key="4">
    <source>
        <dbReference type="Proteomes" id="UP000886595"/>
    </source>
</evidence>
<reference evidence="3 4" key="1">
    <citation type="submission" date="2020-02" db="EMBL/GenBank/DDBJ databases">
        <authorList>
            <person name="Ma Q."/>
            <person name="Huang Y."/>
            <person name="Song X."/>
            <person name="Pei D."/>
        </authorList>
    </citation>
    <scope>NUCLEOTIDE SEQUENCE [LARGE SCALE GENOMIC DNA]</scope>
    <source>
        <strain evidence="3">Sxm20200214</strain>
        <tissue evidence="3">Leaf</tissue>
    </source>
</reference>
<dbReference type="SUPFAM" id="SSF57889">
    <property type="entry name" value="Cysteine-rich domain"/>
    <property type="match status" value="4"/>
</dbReference>
<proteinExistence type="predicted"/>
<dbReference type="InterPro" id="IPR053192">
    <property type="entry name" value="Vacuole_Formation_Reg"/>
</dbReference>
<evidence type="ECO:0000256" key="1">
    <source>
        <dbReference type="ARBA" id="ARBA00022737"/>
    </source>
</evidence>
<name>A0A8X7VUI5_BRACI</name>
<dbReference type="OrthoDB" id="1884766at2759"/>
<dbReference type="PANTHER" id="PTHR32410:SF168">
    <property type="entry name" value="CYSTEINE_HISTIDINE-RICH C1 DOMAIN FAMILY PROTEIN"/>
    <property type="match status" value="1"/>
</dbReference>
<dbReference type="PANTHER" id="PTHR32410">
    <property type="entry name" value="CYSTEINE/HISTIDINE-RICH C1 DOMAIN FAMILY PROTEIN"/>
    <property type="match status" value="1"/>
</dbReference>
<dbReference type="AlphaFoldDB" id="A0A8X7VUI5"/>